<dbReference type="Gene3D" id="1.20.1500.10">
    <property type="entry name" value="YheA/YmcA-like"/>
    <property type="match status" value="1"/>
</dbReference>
<dbReference type="InterPro" id="IPR023378">
    <property type="entry name" value="YheA/YmcA-like_dom_sf"/>
</dbReference>
<dbReference type="Proteomes" id="UP000309673">
    <property type="component" value="Unassembled WGS sequence"/>
</dbReference>
<accession>A0A4V5LSL6</accession>
<dbReference type="PANTHER" id="PTHR38448">
    <property type="entry name" value="REGULATORY PROTEIN YLBF-RELATED"/>
    <property type="match status" value="1"/>
</dbReference>
<gene>
    <name evidence="1" type="ORF">E5161_05070</name>
</gene>
<dbReference type="EMBL" id="SUPK01000002">
    <property type="protein sequence ID" value="TJY43589.1"/>
    <property type="molecule type" value="Genomic_DNA"/>
</dbReference>
<dbReference type="OrthoDB" id="2157513at2"/>
<dbReference type="SUPFAM" id="SSF158622">
    <property type="entry name" value="YheA/YmcA-like"/>
    <property type="match status" value="1"/>
</dbReference>
<dbReference type="PANTHER" id="PTHR38448:SF2">
    <property type="entry name" value="REGULATORY PROTEIN YLBF"/>
    <property type="match status" value="1"/>
</dbReference>
<evidence type="ECO:0000313" key="1">
    <source>
        <dbReference type="EMBL" id="TJY43589.1"/>
    </source>
</evidence>
<comment type="caution">
    <text evidence="1">The sequence shown here is derived from an EMBL/GenBank/DDBJ whole genome shotgun (WGS) entry which is preliminary data.</text>
</comment>
<protein>
    <submittedName>
        <fullName evidence="1">YlbF family regulator</fullName>
    </submittedName>
</protein>
<dbReference type="AlphaFoldDB" id="A0A4V5LSL6"/>
<proteinExistence type="predicted"/>
<name>A0A4V5LSL6_9BACL</name>
<sequence>MPQTLPAAAPGVLDTVPVDLTELLCRAYTLGDMIKRSAMADEYVYWKQVVERDEEAKRIARRLSDAKNKFAECERFGRFHPDYNEALDRLYAVQAELDALESVRRFKDAERELDTLLHEISFAVARAVSESVKVPDGDPNAKGCGSGGSCSCGGGGCG</sequence>
<evidence type="ECO:0000313" key="2">
    <source>
        <dbReference type="Proteomes" id="UP000309673"/>
    </source>
</evidence>
<dbReference type="InterPro" id="IPR052767">
    <property type="entry name" value="Bact_com_dev_regulator"/>
</dbReference>
<dbReference type="InterPro" id="IPR010368">
    <property type="entry name" value="Com_YlbF"/>
</dbReference>
<reference evidence="1 2" key="1">
    <citation type="submission" date="2019-04" db="EMBL/GenBank/DDBJ databases">
        <title>Cohnella sp. nov., isolated from soil.</title>
        <authorList>
            <person name="Kim W."/>
        </authorList>
    </citation>
    <scope>NUCLEOTIDE SEQUENCE [LARGE SCALE GENOMIC DNA]</scope>
    <source>
        <strain evidence="1 2">CAU 1483</strain>
    </source>
</reference>
<dbReference type="Pfam" id="PF06133">
    <property type="entry name" value="Com_YlbF"/>
    <property type="match status" value="1"/>
</dbReference>
<keyword evidence="2" id="KW-1185">Reference proteome</keyword>
<organism evidence="1 2">
    <name type="scientific">Cohnella pontilimi</name>
    <dbReference type="NCBI Taxonomy" id="2564100"/>
    <lineage>
        <taxon>Bacteria</taxon>
        <taxon>Bacillati</taxon>
        <taxon>Bacillota</taxon>
        <taxon>Bacilli</taxon>
        <taxon>Bacillales</taxon>
        <taxon>Paenibacillaceae</taxon>
        <taxon>Cohnella</taxon>
    </lineage>
</organism>